<sequence length="279" mass="32042">MMIYFKTILLMMLFGLFSCKHNRKKDDVFEVFKSQMEKQGMKIDSVDEEGLVYVTKDDLTLKISLDNLRKDYARDKDTAVITDFVKTMASYTLDLPASWEEVKDDIYISLFPGDYAFEDFLNETVTENVSKVYVHRKSGELTWVSGEDLNKWNITSELLAAQADENANKLLERVSIKIDMVEGHKLGFIDVEQTTLKGALLFASGMKKKLRADFGVPFYAVIPVRDFCYLFSEKDLDFFSKKMGPTVVEEYRQSAYPITTEILKFTDKGVESVGKYPVK</sequence>
<evidence type="ECO:0000313" key="1">
    <source>
        <dbReference type="EMBL" id="SDC41927.1"/>
    </source>
</evidence>
<dbReference type="Proteomes" id="UP000198757">
    <property type="component" value="Unassembled WGS sequence"/>
</dbReference>
<accession>A0A1G6LG43</accession>
<dbReference type="STRING" id="1285928.SAMN04487894_102329"/>
<evidence type="ECO:0008006" key="3">
    <source>
        <dbReference type="Google" id="ProtNLM"/>
    </source>
</evidence>
<dbReference type="EMBL" id="FMZO01000002">
    <property type="protein sequence ID" value="SDC41927.1"/>
    <property type="molecule type" value="Genomic_DNA"/>
</dbReference>
<dbReference type="AlphaFoldDB" id="A0A1G6LG43"/>
<name>A0A1G6LG43_NIADE</name>
<protein>
    <recommendedName>
        <fullName evidence="3">DUF1444 family protein</fullName>
    </recommendedName>
</protein>
<dbReference type="PROSITE" id="PS51257">
    <property type="entry name" value="PROKAR_LIPOPROTEIN"/>
    <property type="match status" value="1"/>
</dbReference>
<evidence type="ECO:0000313" key="2">
    <source>
        <dbReference type="Proteomes" id="UP000198757"/>
    </source>
</evidence>
<organism evidence="1 2">
    <name type="scientific">Niabella drilacis (strain DSM 25811 / CCM 8410 / CCUG 62505 / LMG 26954 / E90)</name>
    <dbReference type="NCBI Taxonomy" id="1285928"/>
    <lineage>
        <taxon>Bacteria</taxon>
        <taxon>Pseudomonadati</taxon>
        <taxon>Bacteroidota</taxon>
        <taxon>Chitinophagia</taxon>
        <taxon>Chitinophagales</taxon>
        <taxon>Chitinophagaceae</taxon>
        <taxon>Niabella</taxon>
    </lineage>
</organism>
<reference evidence="2" key="1">
    <citation type="submission" date="2016-10" db="EMBL/GenBank/DDBJ databases">
        <authorList>
            <person name="Varghese N."/>
            <person name="Submissions S."/>
        </authorList>
    </citation>
    <scope>NUCLEOTIDE SEQUENCE [LARGE SCALE GENOMIC DNA]</scope>
    <source>
        <strain evidence="2">DSM 25811 / CCM 8410 / LMG 26954 / E90</strain>
    </source>
</reference>
<proteinExistence type="predicted"/>
<keyword evidence="2" id="KW-1185">Reference proteome</keyword>
<gene>
    <name evidence="1" type="ORF">SAMN04487894_102329</name>
</gene>